<evidence type="ECO:0000259" key="1">
    <source>
        <dbReference type="Pfam" id="PF06985"/>
    </source>
</evidence>
<gene>
    <name evidence="2" type="ORF">GCG54_00014799</name>
</gene>
<sequence length="682" mass="77555">MDSEEYYASILRGRCVKCRNIPWHYSSWFEGRSILDIEHHESWAALEEAAAAGCDICRGLRARALLENGQEISEGVPCLLRISLSNSNLICLYSIGRKEGLSFWFGFERANGLNIPPEHLLPIKSTSSTQPVEDEMLIAATGLASDTQQSDIDSLIKELINPWIEDCIHQRGRHADCKPVSGGGQDSFYLPTRLINVGDDDCHPVRLIETRDLFATKPKPEYLALSYCWGKSNEPAKTTRANFQARQRRLDECDFPKTIRNAIDLTRRMGIKYLWVDAVCIIQPTSQDQYLRDWEEEASRMASYYSNARCLISALSASDSSQGIFAERPAQLYPQANTPISFDEARNETLYLPVNELVFHMQFDTQPLLKRGWCFQERLLSPRALQWATNCLFWQCQSLTQASEQDPEDKLSRPIPVFLRDEPQIFQKPPEDALGFSWHRVVVEYTRTNFTYLTDRLIAIESLGTRLAEIHGVEYYAGVFGSKLSRGLLWRLRGDSELCEKLSYFPSWSWASSISSIADPVHFEYAHGSSLKSLIRVGGKGKVFPPAGSAVDFGTPEKRSLRLEAPLLNIIPAGVRAEFEKTHRLRSFKFMDESWSVEVEMIFDAPRLVPEEFGLTTVLLLSVLDYQIEVVMAGLVIRPQDAYYERVGFALFRTPLEPSERSTKLSELMARLEENRSNVVLI</sequence>
<dbReference type="PANTHER" id="PTHR33112">
    <property type="entry name" value="DOMAIN PROTEIN, PUTATIVE-RELATED"/>
    <property type="match status" value="1"/>
</dbReference>
<dbReference type="Pfam" id="PF06985">
    <property type="entry name" value="HET"/>
    <property type="match status" value="1"/>
</dbReference>
<accession>A0A8H4CCN3</accession>
<dbReference type="GeneID" id="69021907"/>
<organism evidence="2 3">
    <name type="scientific">Colletotrichum gloeosporioides</name>
    <name type="common">Anthracnose fungus</name>
    <name type="synonym">Glomerella cingulata</name>
    <dbReference type="NCBI Taxonomy" id="474922"/>
    <lineage>
        <taxon>Eukaryota</taxon>
        <taxon>Fungi</taxon>
        <taxon>Dikarya</taxon>
        <taxon>Ascomycota</taxon>
        <taxon>Pezizomycotina</taxon>
        <taxon>Sordariomycetes</taxon>
        <taxon>Hypocreomycetidae</taxon>
        <taxon>Glomerellales</taxon>
        <taxon>Glomerellaceae</taxon>
        <taxon>Colletotrichum</taxon>
        <taxon>Colletotrichum gloeosporioides species complex</taxon>
    </lineage>
</organism>
<dbReference type="AlphaFoldDB" id="A0A8H4CCN3"/>
<name>A0A8H4CCN3_COLGL</name>
<evidence type="ECO:0000313" key="2">
    <source>
        <dbReference type="EMBL" id="KAF3801583.1"/>
    </source>
</evidence>
<dbReference type="InterPro" id="IPR010730">
    <property type="entry name" value="HET"/>
</dbReference>
<proteinExistence type="predicted"/>
<dbReference type="EMBL" id="WVTB01000066">
    <property type="protein sequence ID" value="KAF3801583.1"/>
    <property type="molecule type" value="Genomic_DNA"/>
</dbReference>
<comment type="caution">
    <text evidence="2">The sequence shown here is derived from an EMBL/GenBank/DDBJ whole genome shotgun (WGS) entry which is preliminary data.</text>
</comment>
<protein>
    <recommendedName>
        <fullName evidence="1">Heterokaryon incompatibility domain-containing protein</fullName>
    </recommendedName>
</protein>
<dbReference type="RefSeq" id="XP_045260742.1">
    <property type="nucleotide sequence ID" value="XM_045414620.1"/>
</dbReference>
<dbReference type="Proteomes" id="UP000613401">
    <property type="component" value="Unassembled WGS sequence"/>
</dbReference>
<reference evidence="2" key="1">
    <citation type="journal article" date="2020" name="Phytopathology">
        <title>Genome sequence and comparative analysis of Colletotrichum gloeosporioides isolated from Liriodendron leaves.</title>
        <authorList>
            <person name="Fu F.F."/>
            <person name="Hao Z."/>
            <person name="Wang P."/>
            <person name="Lu Y."/>
            <person name="Xue L.J."/>
            <person name="Wei G."/>
            <person name="Tian Y."/>
            <person name="Baishi H."/>
            <person name="Xu H."/>
            <person name="Shi J."/>
            <person name="Cheng T."/>
            <person name="Wang G."/>
            <person name="Yi Y."/>
            <person name="Chen J."/>
        </authorList>
    </citation>
    <scope>NUCLEOTIDE SEQUENCE</scope>
    <source>
        <strain evidence="2">Lc1</strain>
    </source>
</reference>
<feature type="domain" description="Heterokaryon incompatibility" evidence="1">
    <location>
        <begin position="222"/>
        <end position="377"/>
    </location>
</feature>
<dbReference type="PANTHER" id="PTHR33112:SF16">
    <property type="entry name" value="HETEROKARYON INCOMPATIBILITY DOMAIN-CONTAINING PROTEIN"/>
    <property type="match status" value="1"/>
</dbReference>
<reference evidence="2" key="2">
    <citation type="submission" date="2020-03" db="EMBL/GenBank/DDBJ databases">
        <authorList>
            <person name="Fu F.-F."/>
            <person name="Chen J."/>
        </authorList>
    </citation>
    <scope>NUCLEOTIDE SEQUENCE</scope>
    <source>
        <strain evidence="2">Lc1</strain>
    </source>
</reference>
<keyword evidence="3" id="KW-1185">Reference proteome</keyword>
<evidence type="ECO:0000313" key="3">
    <source>
        <dbReference type="Proteomes" id="UP000613401"/>
    </source>
</evidence>